<name>A0A8S2AF73_ARAAE</name>
<feature type="domain" description="Cytosolic endo-beta-N-acetylglucosaminidase TIM barrel" evidence="8">
    <location>
        <begin position="10"/>
        <end position="78"/>
    </location>
</feature>
<evidence type="ECO:0000256" key="4">
    <source>
        <dbReference type="ARBA" id="ARBA00022490"/>
    </source>
</evidence>
<evidence type="ECO:0000313" key="10">
    <source>
        <dbReference type="EMBL" id="CAE6088023.1"/>
    </source>
</evidence>
<comment type="subcellular location">
    <subcellularLocation>
        <location evidence="1">Cytoplasm</location>
        <location evidence="1">Cytosol</location>
    </subcellularLocation>
</comment>
<dbReference type="Gene3D" id="2.60.120.260">
    <property type="entry name" value="Galactose-binding domain-like"/>
    <property type="match status" value="1"/>
</dbReference>
<evidence type="ECO:0000256" key="6">
    <source>
        <dbReference type="ARBA" id="ARBA00023295"/>
    </source>
</evidence>
<evidence type="ECO:0000259" key="8">
    <source>
        <dbReference type="Pfam" id="PF03644"/>
    </source>
</evidence>
<proteinExistence type="inferred from homology"/>
<evidence type="ECO:0000256" key="3">
    <source>
        <dbReference type="ARBA" id="ARBA00012566"/>
    </source>
</evidence>
<dbReference type="Proteomes" id="UP000682877">
    <property type="component" value="Chromosome 6"/>
</dbReference>
<dbReference type="GO" id="GO:0005829">
    <property type="term" value="C:cytosol"/>
    <property type="evidence" value="ECO:0007669"/>
    <property type="project" value="UniProtKB-SubCell"/>
</dbReference>
<dbReference type="Pfam" id="PF03644">
    <property type="entry name" value="Glyco_hydro_85"/>
    <property type="match status" value="1"/>
</dbReference>
<evidence type="ECO:0000256" key="2">
    <source>
        <dbReference type="ARBA" id="ARBA00007849"/>
    </source>
</evidence>
<evidence type="ECO:0000256" key="5">
    <source>
        <dbReference type="ARBA" id="ARBA00022801"/>
    </source>
</evidence>
<dbReference type="InterPro" id="IPR005201">
    <property type="entry name" value="TIM_ENGase"/>
</dbReference>
<dbReference type="GO" id="GO:0033925">
    <property type="term" value="F:mannosyl-glycoprotein endo-beta-N-acetylglucosaminidase activity"/>
    <property type="evidence" value="ECO:0007669"/>
    <property type="project" value="UniProtKB-EC"/>
</dbReference>
<accession>A0A8S2AF73</accession>
<dbReference type="InterPro" id="IPR057882">
    <property type="entry name" value="ENGase_C"/>
</dbReference>
<keyword evidence="5" id="KW-0378">Hydrolase</keyword>
<keyword evidence="6" id="KW-0326">Glycosidase</keyword>
<evidence type="ECO:0000256" key="1">
    <source>
        <dbReference type="ARBA" id="ARBA00004514"/>
    </source>
</evidence>
<sequence>MGNSNSSSSVDHRFISASSNVSAAIFAPGWVYETEQPPDFYTAQNKWWSLVEKSWGIVQTYPQVLPFYSDFNQGIGSHISLGGQKLSEAPWYHISCQSLQQLLEFNEGKNSDISCKSLLKHKYGSGGEASYNGGGNVSFRGKLKRNAHFTARLFKPQLQLSSSPISISFSSFKFTHVSLWTGAFCLHFSSPSHETKSLLMVPNEFINRFGDMFLPRLLTSKQTTSGWTVHETNLVLDGHTLTEISAFCSRPDDLTEETNTLEYFALLGLISIKSQQKTKLFPLASSWVIEAHHVKFVPGENLSSSDYRPGKVMKEPRSEKVFLGTAHVDAYYVSDLVVGSDVKGVRFVVQTCGGDGSWQELDASPNLVVEVKRLSSKLCCCGFDLSYGSFPNLQFLRSNKSIDGGITEKAI</sequence>
<organism evidence="10 11">
    <name type="scientific">Arabidopsis arenosa</name>
    <name type="common">Sand rock-cress</name>
    <name type="synonym">Cardaminopsis arenosa</name>
    <dbReference type="NCBI Taxonomy" id="38785"/>
    <lineage>
        <taxon>Eukaryota</taxon>
        <taxon>Viridiplantae</taxon>
        <taxon>Streptophyta</taxon>
        <taxon>Embryophyta</taxon>
        <taxon>Tracheophyta</taxon>
        <taxon>Spermatophyta</taxon>
        <taxon>Magnoliopsida</taxon>
        <taxon>eudicotyledons</taxon>
        <taxon>Gunneridae</taxon>
        <taxon>Pentapetalae</taxon>
        <taxon>rosids</taxon>
        <taxon>malvids</taxon>
        <taxon>Brassicales</taxon>
        <taxon>Brassicaceae</taxon>
        <taxon>Camelineae</taxon>
        <taxon>Arabidopsis</taxon>
    </lineage>
</organism>
<dbReference type="Gene3D" id="3.20.20.80">
    <property type="entry name" value="Glycosidases"/>
    <property type="match status" value="1"/>
</dbReference>
<comment type="catalytic activity">
    <reaction evidence="7">
        <text>an N(4)-(oligosaccharide-(1-&gt;3)-[oligosaccharide-(1-&gt;6)]-beta-D-Man-(1-&gt;4)-beta-D-GlcNAc-(1-&gt;4)-alpha-D-GlcNAc)-L-asparaginyl-[protein] + H2O = an oligosaccharide-(1-&gt;3)-[oligosaccharide-(1-&gt;6)]-beta-D-Man-(1-&gt;4)-D-GlcNAc + N(4)-(N-acetyl-beta-D-glucosaminyl)-L-asparaginyl-[protein]</text>
        <dbReference type="Rhea" id="RHEA:73067"/>
        <dbReference type="Rhea" id="RHEA-COMP:12603"/>
        <dbReference type="Rhea" id="RHEA-COMP:18176"/>
        <dbReference type="ChEBI" id="CHEBI:15377"/>
        <dbReference type="ChEBI" id="CHEBI:132248"/>
        <dbReference type="ChEBI" id="CHEBI:192714"/>
        <dbReference type="ChEBI" id="CHEBI:192715"/>
        <dbReference type="EC" id="3.2.1.96"/>
    </reaction>
</comment>
<protein>
    <recommendedName>
        <fullName evidence="3">mannosyl-glycoprotein endo-beta-N-acetylglucosaminidase</fullName>
        <ecNumber evidence="3">3.2.1.96</ecNumber>
    </recommendedName>
</protein>
<dbReference type="Pfam" id="PF25529">
    <property type="entry name" value="Ig_ENGASE1_C"/>
    <property type="match status" value="1"/>
</dbReference>
<dbReference type="PANTHER" id="PTHR13246:SF1">
    <property type="entry name" value="CYTOSOLIC ENDO-BETA-N-ACETYLGLUCOSAMINIDASE"/>
    <property type="match status" value="1"/>
</dbReference>
<dbReference type="EC" id="3.2.1.96" evidence="3"/>
<dbReference type="PANTHER" id="PTHR13246">
    <property type="entry name" value="ENDO BETA N-ACETYLGLUCOSAMINIDASE"/>
    <property type="match status" value="1"/>
</dbReference>
<comment type="similarity">
    <text evidence="2">Belongs to the glycosyl hydrolase 85 family.</text>
</comment>
<evidence type="ECO:0000256" key="7">
    <source>
        <dbReference type="ARBA" id="ARBA00034414"/>
    </source>
</evidence>
<dbReference type="InterPro" id="IPR032979">
    <property type="entry name" value="ENGase"/>
</dbReference>
<dbReference type="AlphaFoldDB" id="A0A8S2AF73"/>
<evidence type="ECO:0000313" key="11">
    <source>
        <dbReference type="Proteomes" id="UP000682877"/>
    </source>
</evidence>
<gene>
    <name evidence="10" type="ORF">AARE701A_LOCUS14609</name>
</gene>
<feature type="domain" description="Cytosolic endo-beta-N-acetylglucosaminidase C-terminal" evidence="9">
    <location>
        <begin position="314"/>
        <end position="371"/>
    </location>
</feature>
<keyword evidence="4" id="KW-0963">Cytoplasm</keyword>
<keyword evidence="11" id="KW-1185">Reference proteome</keyword>
<reference evidence="10" key="1">
    <citation type="submission" date="2021-01" db="EMBL/GenBank/DDBJ databases">
        <authorList>
            <person name="Bezrukov I."/>
        </authorList>
    </citation>
    <scope>NUCLEOTIDE SEQUENCE</scope>
</reference>
<dbReference type="EMBL" id="LR999456">
    <property type="protein sequence ID" value="CAE6088023.1"/>
    <property type="molecule type" value="Genomic_DNA"/>
</dbReference>
<evidence type="ECO:0000259" key="9">
    <source>
        <dbReference type="Pfam" id="PF25529"/>
    </source>
</evidence>